<dbReference type="GO" id="GO:0016740">
    <property type="term" value="F:transferase activity"/>
    <property type="evidence" value="ECO:0007669"/>
    <property type="project" value="UniProtKB-KW"/>
</dbReference>
<dbReference type="InterPro" id="IPR050834">
    <property type="entry name" value="Glycosyltransf_2"/>
</dbReference>
<dbReference type="AlphaFoldDB" id="A0AAQ1JSH5"/>
<dbReference type="EMBL" id="FNZM01000002">
    <property type="protein sequence ID" value="SEJ10272.1"/>
    <property type="molecule type" value="Genomic_DNA"/>
</dbReference>
<accession>A0AAQ1JSH5</accession>
<sequence>MRHECVSGYNVSVIIPHYNSVDLLWMAIESISAQTVIPHEIIVVDDASGMSFDLPSHCGDDIALHLIRETVNRGAAWCRNRGIEAATGDLIAFLDADDRWLPDKLERCLAAFGARPSESEAKVLFSNVVLTDGSRRMLGNAAPYGGQSMLDFILLERGYIQTSSIMMWRHHYPLISFDGSLRRHQDWDFAINAQLAGCAFVYLHDALVEYSLSGRVDKISRVPSSEPSLVFLGKYHKHMSKWHVSSFVFDVLIYKNMNWVMRLDFVGRIMAGEIAIPGKGRVPLFARLVIGRSGVNLIKQLRRRIQPGNLPV</sequence>
<dbReference type="InterPro" id="IPR029044">
    <property type="entry name" value="Nucleotide-diphossugar_trans"/>
</dbReference>
<evidence type="ECO:0000259" key="1">
    <source>
        <dbReference type="Pfam" id="PF00535"/>
    </source>
</evidence>
<keyword evidence="2" id="KW-0808">Transferase</keyword>
<evidence type="ECO:0000313" key="3">
    <source>
        <dbReference type="Proteomes" id="UP000183529"/>
    </source>
</evidence>
<dbReference type="Proteomes" id="UP000183529">
    <property type="component" value="Unassembled WGS sequence"/>
</dbReference>
<name>A0AAQ1JSH5_9BURK</name>
<protein>
    <submittedName>
        <fullName evidence="2">Glycosyl transferase family 2</fullName>
    </submittedName>
</protein>
<dbReference type="SUPFAM" id="SSF53448">
    <property type="entry name" value="Nucleotide-diphospho-sugar transferases"/>
    <property type="match status" value="1"/>
</dbReference>
<dbReference type="PANTHER" id="PTHR43685:SF2">
    <property type="entry name" value="GLYCOSYLTRANSFERASE 2-LIKE DOMAIN-CONTAINING PROTEIN"/>
    <property type="match status" value="1"/>
</dbReference>
<feature type="domain" description="Glycosyltransferase 2-like" evidence="1">
    <location>
        <begin position="12"/>
        <end position="114"/>
    </location>
</feature>
<dbReference type="RefSeq" id="WP_074981684.1">
    <property type="nucleotide sequence ID" value="NZ_CADFGN010000002.1"/>
</dbReference>
<dbReference type="Gene3D" id="3.90.550.10">
    <property type="entry name" value="Spore Coat Polysaccharide Biosynthesis Protein SpsA, Chain A"/>
    <property type="match status" value="1"/>
</dbReference>
<proteinExistence type="predicted"/>
<dbReference type="CDD" id="cd00761">
    <property type="entry name" value="Glyco_tranf_GTA_type"/>
    <property type="match status" value="1"/>
</dbReference>
<dbReference type="PANTHER" id="PTHR43685">
    <property type="entry name" value="GLYCOSYLTRANSFERASE"/>
    <property type="match status" value="1"/>
</dbReference>
<organism evidence="2 3">
    <name type="scientific">Paraburkholderia tropica</name>
    <dbReference type="NCBI Taxonomy" id="92647"/>
    <lineage>
        <taxon>Bacteria</taxon>
        <taxon>Pseudomonadati</taxon>
        <taxon>Pseudomonadota</taxon>
        <taxon>Betaproteobacteria</taxon>
        <taxon>Burkholderiales</taxon>
        <taxon>Burkholderiaceae</taxon>
        <taxon>Paraburkholderia</taxon>
    </lineage>
</organism>
<reference evidence="2 3" key="1">
    <citation type="submission" date="2016-10" db="EMBL/GenBank/DDBJ databases">
        <authorList>
            <person name="Varghese N."/>
            <person name="Submissions S."/>
        </authorList>
    </citation>
    <scope>NUCLEOTIDE SEQUENCE [LARGE SCALE GENOMIC DNA]</scope>
    <source>
        <strain evidence="2 3">LMG 22274</strain>
    </source>
</reference>
<gene>
    <name evidence="2" type="ORF">SAMN05216550_102418</name>
</gene>
<dbReference type="Pfam" id="PF00535">
    <property type="entry name" value="Glycos_transf_2"/>
    <property type="match status" value="1"/>
</dbReference>
<comment type="caution">
    <text evidence="2">The sequence shown here is derived from an EMBL/GenBank/DDBJ whole genome shotgun (WGS) entry which is preliminary data.</text>
</comment>
<evidence type="ECO:0000313" key="2">
    <source>
        <dbReference type="EMBL" id="SEJ10272.1"/>
    </source>
</evidence>
<dbReference type="InterPro" id="IPR001173">
    <property type="entry name" value="Glyco_trans_2-like"/>
</dbReference>